<keyword evidence="6" id="KW-1185">Reference proteome</keyword>
<feature type="domain" description="WH2" evidence="2">
    <location>
        <begin position="245"/>
        <end position="263"/>
    </location>
</feature>
<dbReference type="InterPro" id="IPR003124">
    <property type="entry name" value="WH2_dom"/>
</dbReference>
<name>A0A7D3V2W0_9VIRU</name>
<sequence>MDLSVLLNNLNDVQSNSEYNYNFGVTINSGYLHFGDNISSSVNLSNADKSMDSRNCSVKKIIIEPILATQEDFLHLAQFPKRAKFDDDIINSEVPNFVVDLINNKTRPILIRDAYGALVGPTGSTKLYQTPIAIDDSMFRIDDQPLQTDQLPIPQTLPPTIPEVGSPTEIRPPTETIPPTMSGPQSNALPIGETSLPDITSSMPPPPPQPPPPPPLMQTVSPKVPSPDASFKANDITPRQPPTSGIDALFDTIRSGNFKLRPVNRADKSPIPIVKRGNESVASILSRRIAIGVSDDELGDSGDENWTDV</sequence>
<protein>
    <submittedName>
        <fullName evidence="4">61k AcORF9</fullName>
    </submittedName>
</protein>
<dbReference type="Gene3D" id="6.10.280.150">
    <property type="match status" value="1"/>
</dbReference>
<dbReference type="EMBL" id="MT150137">
    <property type="protein sequence ID" value="QKE59510.1"/>
    <property type="molecule type" value="Genomic_DNA"/>
</dbReference>
<dbReference type="KEGG" id="vg:7047217"/>
<accession>A0A7D3V2W0</accession>
<organism evidence="4">
    <name type="scientific">Oryctes rhinoceros nudivirus</name>
    <dbReference type="NCBI Taxonomy" id="92521"/>
    <lineage>
        <taxon>Viruses</taxon>
        <taxon>Viruses incertae sedis</taxon>
        <taxon>Naldaviricetes</taxon>
        <taxon>Lefavirales</taxon>
        <taxon>Nudiviridae</taxon>
        <taxon>Alphanudivirus</taxon>
        <taxon>Alphanudivirus oryrhinocerotis</taxon>
    </lineage>
</organism>
<evidence type="ECO:0000313" key="4">
    <source>
        <dbReference type="EMBL" id="QKE59510.1"/>
    </source>
</evidence>
<reference evidence="3 6" key="1">
    <citation type="journal article" date="2008" name="J. Virol. Methods">
        <title>Sequencing of the large dsDNA genome of Oryctes rhinoceros nudivirus using multiple displacement amplification of nanogram amounts of virus DNA.</title>
        <authorList>
            <person name="Wang Y."/>
            <person name="Kleespies R.G."/>
            <person name="Ramle M.B."/>
            <person name="Jehle J.A."/>
        </authorList>
    </citation>
    <scope>NUCLEOTIDE SEQUENCE [LARGE SCALE GENOMIC DNA]</scope>
    <source>
        <strain evidence="6">Isolate Oryctes rhinoceros/Malaysia/Ma07/2007</strain>
        <strain evidence="3">Ma07</strain>
    </source>
</reference>
<proteinExistence type="predicted"/>
<dbReference type="EMBL" id="MZ727584">
    <property type="protein sequence ID" value="UBO76457.1"/>
    <property type="molecule type" value="Genomic_DNA"/>
</dbReference>
<gene>
    <name evidence="4" type="ORF">SI_OrNV_gp037</name>
</gene>
<dbReference type="OrthoDB" id="28131at10239"/>
<feature type="region of interest" description="Disordered" evidence="1">
    <location>
        <begin position="174"/>
        <end position="246"/>
    </location>
</feature>
<feature type="compositionally biased region" description="Pro residues" evidence="1">
    <location>
        <begin position="203"/>
        <end position="216"/>
    </location>
</feature>
<reference evidence="5" key="3">
    <citation type="submission" date="2021-08" db="EMBL/GenBank/DDBJ databases">
        <title>Whole genome sequence of Oryctes rhinoceros Nudivirus detected in Riau Province, Indonesia.</title>
        <authorList>
            <person name="Kurnia Y.W."/>
            <person name="Tanjung Z.A."/>
            <person name="Utomo C."/>
            <person name="Naim M."/>
            <person name="Situmorang E.C."/>
            <person name="Liwang T."/>
        </authorList>
    </citation>
    <scope>NUCLEOTIDE SEQUENCE</scope>
    <source>
        <strain evidence="5">LiboV</strain>
    </source>
</reference>
<dbReference type="EMBL" id="EU747721">
    <property type="protein sequence ID" value="ACH96167.1"/>
    <property type="molecule type" value="Genomic_DNA"/>
</dbReference>
<dbReference type="Proteomes" id="UP000011785">
    <property type="component" value="Segment"/>
</dbReference>
<evidence type="ECO:0000259" key="2">
    <source>
        <dbReference type="PROSITE" id="PS51082"/>
    </source>
</evidence>
<dbReference type="GO" id="GO:0003779">
    <property type="term" value="F:actin binding"/>
    <property type="evidence" value="ECO:0007669"/>
    <property type="project" value="InterPro"/>
</dbReference>
<evidence type="ECO:0000313" key="5">
    <source>
        <dbReference type="EMBL" id="UBO76457.1"/>
    </source>
</evidence>
<accession>B7SV58</accession>
<evidence type="ECO:0000313" key="6">
    <source>
        <dbReference type="Proteomes" id="UP000011785"/>
    </source>
</evidence>
<evidence type="ECO:0000313" key="3">
    <source>
        <dbReference type="EMBL" id="ACH96167.1"/>
    </source>
</evidence>
<dbReference type="RefSeq" id="YP_002321348.1">
    <property type="nucleotide sequence ID" value="NC_011588.1"/>
</dbReference>
<evidence type="ECO:0000256" key="1">
    <source>
        <dbReference type="SAM" id="MobiDB-lite"/>
    </source>
</evidence>
<dbReference type="PROSITE" id="PS51082">
    <property type="entry name" value="WH2"/>
    <property type="match status" value="1"/>
</dbReference>
<reference evidence="4" key="2">
    <citation type="submission" date="2020-03" db="EMBL/GenBank/DDBJ databases">
        <title>Whole genome sequence of Oryctes rhinoceros Nudivirus isolated in Riau Province, Indonesia.</title>
        <authorList>
            <person name="Kurnia Y.W."/>
            <person name="Tanjung Z.A."/>
            <person name="Utomo C."/>
            <person name="Naim M."/>
            <person name="Situmorang E.C."/>
            <person name="Liwang T."/>
        </authorList>
    </citation>
    <scope>NUCLEOTIDE SEQUENCE</scope>
    <source>
        <strain evidence="4">LiboV</strain>
    </source>
</reference>